<dbReference type="Pfam" id="PF09339">
    <property type="entry name" value="HTH_IclR"/>
    <property type="match status" value="1"/>
</dbReference>
<dbReference type="EMBL" id="CP035758">
    <property type="protein sequence ID" value="QBD83204.1"/>
    <property type="molecule type" value="Genomic_DNA"/>
</dbReference>
<dbReference type="SUPFAM" id="SSF55781">
    <property type="entry name" value="GAF domain-like"/>
    <property type="match status" value="1"/>
</dbReference>
<protein>
    <submittedName>
        <fullName evidence="6">IclR family transcriptional regulator</fullName>
    </submittedName>
</protein>
<dbReference type="InterPro" id="IPR005471">
    <property type="entry name" value="Tscrpt_reg_IclR_N"/>
</dbReference>
<dbReference type="KEGG" id="kbs:EPA93_47490"/>
<dbReference type="OrthoDB" id="9791752at2"/>
<sequence>MEQQEEYDRKPWLITSLVRGLQLLELIAQREDGCTAKWLSHMSGIKLSTCYHLLNSLIYTGYVRKDKHTQEYCLSDKVAHLNNLYQRQRHIPQSIKMLAQSLMHSTGETVYVAMWEYGEIPISYIAESTQNVKVRSLYVGYKDHAFVRALGKAVLAHISPQELMTYYRRHLPSMCTIHSRISWDAIQEILQQVREKGFALDREEFEPGVCCIGVPVYQLDGAVWGAISISMPASRFDPKDSALIAFVKGQALAASLHLGYAKEQS</sequence>
<keyword evidence="7" id="KW-1185">Reference proteome</keyword>
<dbReference type="PANTHER" id="PTHR30136">
    <property type="entry name" value="HELIX-TURN-HELIX TRANSCRIPTIONAL REGULATOR, ICLR FAMILY"/>
    <property type="match status" value="1"/>
</dbReference>
<organism evidence="6 7">
    <name type="scientific">Ktedonosporobacter rubrisoli</name>
    <dbReference type="NCBI Taxonomy" id="2509675"/>
    <lineage>
        <taxon>Bacteria</taxon>
        <taxon>Bacillati</taxon>
        <taxon>Chloroflexota</taxon>
        <taxon>Ktedonobacteria</taxon>
        <taxon>Ktedonobacterales</taxon>
        <taxon>Ktedonosporobacteraceae</taxon>
        <taxon>Ktedonosporobacter</taxon>
    </lineage>
</organism>
<keyword evidence="1" id="KW-0805">Transcription regulation</keyword>
<feature type="domain" description="HTH iclR-type" evidence="4">
    <location>
        <begin position="14"/>
        <end position="76"/>
    </location>
</feature>
<name>A0A4P6K4R6_KTERU</name>
<dbReference type="InterPro" id="IPR029016">
    <property type="entry name" value="GAF-like_dom_sf"/>
</dbReference>
<dbReference type="PROSITE" id="PS51077">
    <property type="entry name" value="HTH_ICLR"/>
    <property type="match status" value="1"/>
</dbReference>
<evidence type="ECO:0000256" key="2">
    <source>
        <dbReference type="ARBA" id="ARBA00023125"/>
    </source>
</evidence>
<evidence type="ECO:0000313" key="7">
    <source>
        <dbReference type="Proteomes" id="UP000290365"/>
    </source>
</evidence>
<dbReference type="PANTHER" id="PTHR30136:SF24">
    <property type="entry name" value="HTH-TYPE TRANSCRIPTIONAL REPRESSOR ALLR"/>
    <property type="match status" value="1"/>
</dbReference>
<evidence type="ECO:0000256" key="1">
    <source>
        <dbReference type="ARBA" id="ARBA00023015"/>
    </source>
</evidence>
<evidence type="ECO:0000256" key="3">
    <source>
        <dbReference type="ARBA" id="ARBA00023163"/>
    </source>
</evidence>
<dbReference type="InterPro" id="IPR036390">
    <property type="entry name" value="WH_DNA-bd_sf"/>
</dbReference>
<dbReference type="GO" id="GO:0003700">
    <property type="term" value="F:DNA-binding transcription factor activity"/>
    <property type="evidence" value="ECO:0007669"/>
    <property type="project" value="TreeGrafter"/>
</dbReference>
<evidence type="ECO:0000313" key="6">
    <source>
        <dbReference type="EMBL" id="QBD83204.1"/>
    </source>
</evidence>
<keyword evidence="2" id="KW-0238">DNA-binding</keyword>
<accession>A0A4P6K4R6</accession>
<evidence type="ECO:0000259" key="4">
    <source>
        <dbReference type="PROSITE" id="PS51077"/>
    </source>
</evidence>
<gene>
    <name evidence="6" type="ORF">EPA93_47490</name>
</gene>
<dbReference type="RefSeq" id="WP_129894270.1">
    <property type="nucleotide sequence ID" value="NZ_CP035758.1"/>
</dbReference>
<proteinExistence type="predicted"/>
<dbReference type="Pfam" id="PF01614">
    <property type="entry name" value="IclR_C"/>
    <property type="match status" value="1"/>
</dbReference>
<evidence type="ECO:0000259" key="5">
    <source>
        <dbReference type="PROSITE" id="PS51078"/>
    </source>
</evidence>
<dbReference type="AlphaFoldDB" id="A0A4P6K4R6"/>
<dbReference type="Gene3D" id="3.30.450.40">
    <property type="match status" value="1"/>
</dbReference>
<dbReference type="SUPFAM" id="SSF46785">
    <property type="entry name" value="Winged helix' DNA-binding domain"/>
    <property type="match status" value="1"/>
</dbReference>
<reference evidence="6 7" key="1">
    <citation type="submission" date="2019-01" db="EMBL/GenBank/DDBJ databases">
        <title>Ktedonosporobacter rubrisoli SCAWS-G2.</title>
        <authorList>
            <person name="Huang Y."/>
            <person name="Yan B."/>
        </authorList>
    </citation>
    <scope>NUCLEOTIDE SEQUENCE [LARGE SCALE GENOMIC DNA]</scope>
    <source>
        <strain evidence="6 7">SCAWS-G2</strain>
    </source>
</reference>
<dbReference type="InterPro" id="IPR036388">
    <property type="entry name" value="WH-like_DNA-bd_sf"/>
</dbReference>
<dbReference type="SMART" id="SM00346">
    <property type="entry name" value="HTH_ICLR"/>
    <property type="match status" value="1"/>
</dbReference>
<dbReference type="InterPro" id="IPR050707">
    <property type="entry name" value="HTH_MetabolicPath_Reg"/>
</dbReference>
<dbReference type="GO" id="GO:0003677">
    <property type="term" value="F:DNA binding"/>
    <property type="evidence" value="ECO:0007669"/>
    <property type="project" value="UniProtKB-KW"/>
</dbReference>
<dbReference type="Proteomes" id="UP000290365">
    <property type="component" value="Chromosome"/>
</dbReference>
<feature type="domain" description="IclR-ED" evidence="5">
    <location>
        <begin position="77"/>
        <end position="265"/>
    </location>
</feature>
<dbReference type="InterPro" id="IPR014757">
    <property type="entry name" value="Tscrpt_reg_IclR_C"/>
</dbReference>
<dbReference type="Gene3D" id="1.10.10.10">
    <property type="entry name" value="Winged helix-like DNA-binding domain superfamily/Winged helix DNA-binding domain"/>
    <property type="match status" value="1"/>
</dbReference>
<dbReference type="PROSITE" id="PS51078">
    <property type="entry name" value="ICLR_ED"/>
    <property type="match status" value="1"/>
</dbReference>
<keyword evidence="3" id="KW-0804">Transcription</keyword>
<dbReference type="GO" id="GO:0045892">
    <property type="term" value="P:negative regulation of DNA-templated transcription"/>
    <property type="evidence" value="ECO:0007669"/>
    <property type="project" value="TreeGrafter"/>
</dbReference>